<proteinExistence type="predicted"/>
<reference evidence="2" key="1">
    <citation type="submission" date="2020-07" db="EMBL/GenBank/DDBJ databases">
        <title>Huge and variable diversity of episymbiotic CPR bacteria and DPANN archaea in groundwater ecosystems.</title>
        <authorList>
            <person name="He C.Y."/>
            <person name="Keren R."/>
            <person name="Whittaker M."/>
            <person name="Farag I.F."/>
            <person name="Doudna J."/>
            <person name="Cate J.H.D."/>
            <person name="Banfield J.F."/>
        </authorList>
    </citation>
    <scope>NUCLEOTIDE SEQUENCE</scope>
    <source>
        <strain evidence="2">NC_groundwater_928_Pr1_S-0.2um_72_17</strain>
    </source>
</reference>
<protein>
    <submittedName>
        <fullName evidence="2">Uncharacterized protein</fullName>
    </submittedName>
</protein>
<evidence type="ECO:0000256" key="1">
    <source>
        <dbReference type="SAM" id="SignalP"/>
    </source>
</evidence>
<dbReference type="Proteomes" id="UP000807850">
    <property type="component" value="Unassembled WGS sequence"/>
</dbReference>
<keyword evidence="1" id="KW-0732">Signal</keyword>
<evidence type="ECO:0000313" key="2">
    <source>
        <dbReference type="EMBL" id="MBI3539255.1"/>
    </source>
</evidence>
<dbReference type="AlphaFoldDB" id="A0A9D6QJH2"/>
<evidence type="ECO:0000313" key="3">
    <source>
        <dbReference type="Proteomes" id="UP000807850"/>
    </source>
</evidence>
<dbReference type="EMBL" id="JACQAY010000092">
    <property type="protein sequence ID" value="MBI3539255.1"/>
    <property type="molecule type" value="Genomic_DNA"/>
</dbReference>
<feature type="signal peptide" evidence="1">
    <location>
        <begin position="1"/>
        <end position="22"/>
    </location>
</feature>
<feature type="chain" id="PRO_5039446658" evidence="1">
    <location>
        <begin position="23"/>
        <end position="235"/>
    </location>
</feature>
<gene>
    <name evidence="2" type="ORF">HY076_03170</name>
</gene>
<sequence length="235" mass="25147">MKRKVSLLLFTALLAFAVPALAADEALLGFTGYDFKTPAGGTYLAIGDSYQAVGFVTYFNPTWLQPYVDPGANEYTFYQHGLVVNSYSFSGNFLFVTFANGGSVEYYEDPSFDATNPPNPPNCPRYGNNPPNATSPSTFSNGTLAISGSLANATLYYDYNSNQGAFGADMTITGGVDAVYVPPGSWSGWFMSGLFNTPSGPCAPAGYDHILSGECRHPVTATTGKTWGALKKLYR</sequence>
<comment type="caution">
    <text evidence="2">The sequence shown here is derived from an EMBL/GenBank/DDBJ whole genome shotgun (WGS) entry which is preliminary data.</text>
</comment>
<name>A0A9D6QJH2_UNCEI</name>
<accession>A0A9D6QJH2</accession>
<organism evidence="2 3">
    <name type="scientific">Eiseniibacteriota bacterium</name>
    <dbReference type="NCBI Taxonomy" id="2212470"/>
    <lineage>
        <taxon>Bacteria</taxon>
        <taxon>Candidatus Eiseniibacteriota</taxon>
    </lineage>
</organism>